<proteinExistence type="predicted"/>
<dbReference type="Proteomes" id="UP001457282">
    <property type="component" value="Unassembled WGS sequence"/>
</dbReference>
<protein>
    <recommendedName>
        <fullName evidence="4">Transcriptional regulator SLK2</fullName>
    </recommendedName>
</protein>
<comment type="caution">
    <text evidence="2">The sequence shown here is derived from an EMBL/GenBank/DDBJ whole genome shotgun (WGS) entry which is preliminary data.</text>
</comment>
<evidence type="ECO:0008006" key="4">
    <source>
        <dbReference type="Google" id="ProtNLM"/>
    </source>
</evidence>
<dbReference type="EMBL" id="JBEDUW010000005">
    <property type="protein sequence ID" value="KAK9927328.1"/>
    <property type="molecule type" value="Genomic_DNA"/>
</dbReference>
<accession>A0AAW1WUJ8</accession>
<gene>
    <name evidence="2" type="ORF">M0R45_024516</name>
</gene>
<organism evidence="2 3">
    <name type="scientific">Rubus argutus</name>
    <name type="common">Southern blackberry</name>
    <dbReference type="NCBI Taxonomy" id="59490"/>
    <lineage>
        <taxon>Eukaryota</taxon>
        <taxon>Viridiplantae</taxon>
        <taxon>Streptophyta</taxon>
        <taxon>Embryophyta</taxon>
        <taxon>Tracheophyta</taxon>
        <taxon>Spermatophyta</taxon>
        <taxon>Magnoliopsida</taxon>
        <taxon>eudicotyledons</taxon>
        <taxon>Gunneridae</taxon>
        <taxon>Pentapetalae</taxon>
        <taxon>rosids</taxon>
        <taxon>fabids</taxon>
        <taxon>Rosales</taxon>
        <taxon>Rosaceae</taxon>
        <taxon>Rosoideae</taxon>
        <taxon>Rosoideae incertae sedis</taxon>
        <taxon>Rubus</taxon>
    </lineage>
</organism>
<dbReference type="PANTHER" id="PTHR10378">
    <property type="entry name" value="LIM DOMAIN-BINDING PROTEIN"/>
    <property type="match status" value="1"/>
</dbReference>
<sequence>MMQNALKEYLNSKMTGSFAQSDTLLQHDAQYQALVASLLNGNLAGSNSSIADGSSKFRQTSCLDQNCSQMHKRKQEEQCVFTATPQLVSKDHSPLINGVQREPLTLLRKHKKARLDVNQEAVLNEHVFQKMVQSQNSAELERGQIHALFQHNVIQNQNQQDILNAAPQLKGVDKEPQQHQMRHPVPQQEMVHQSTAMHQPGVCSRRLMQYLYHSRNRPNDNNLTFWRNFVAEFYDPCAKRRWCVSSYGEVGKHALGISDAAMVSSWQCGICSCQSGRGFEVSFKVLPRLSKITFEGGVVDELLFLDLPRESRFSSGLLMLEYGRAVQESVYERLQVLHEGRLRIIFSPNLKILSWEFCTRSHEVFLRRTSVAPQVSELVNAVRNYQCSIADRGSDGVSSQDVQANCIKILEAGGQIEKALDLHEVDYLGFSKKYSRFLQIADTVDSMKDLMTLCQNKGTNPIESLKSYSRGTPTNIPKKKIRGKGHLESAQGLPKDANKLMATSCGLRSNANSSINTEGVSNVPDYNPIASRDTKWQTSLNRCTSPFQGHNTSNSGLYQNSVGNGLLNSNSSMQQDAMQNLIQEIMNSQAANRHDRDEVIWGSGKSSAVDLPSGVRGRPAASLGNVLGSMPIRTRQSHSNAAFTRNSSNVLGFDTSHGYHDHSKLYSNDNNMNYGWKA</sequence>
<dbReference type="InterPro" id="IPR029005">
    <property type="entry name" value="LIM-bd/SEUSS"/>
</dbReference>
<evidence type="ECO:0000313" key="2">
    <source>
        <dbReference type="EMBL" id="KAK9927328.1"/>
    </source>
</evidence>
<dbReference type="AlphaFoldDB" id="A0AAW1WUJ8"/>
<evidence type="ECO:0000256" key="1">
    <source>
        <dbReference type="SAM" id="MobiDB-lite"/>
    </source>
</evidence>
<evidence type="ECO:0000313" key="3">
    <source>
        <dbReference type="Proteomes" id="UP001457282"/>
    </source>
</evidence>
<feature type="region of interest" description="Disordered" evidence="1">
    <location>
        <begin position="468"/>
        <end position="493"/>
    </location>
</feature>
<reference evidence="2 3" key="1">
    <citation type="journal article" date="2023" name="G3 (Bethesda)">
        <title>A chromosome-length genome assembly and annotation of blackberry (Rubus argutus, cv. 'Hillquist').</title>
        <authorList>
            <person name="Bruna T."/>
            <person name="Aryal R."/>
            <person name="Dudchenko O."/>
            <person name="Sargent D.J."/>
            <person name="Mead D."/>
            <person name="Buti M."/>
            <person name="Cavallini A."/>
            <person name="Hytonen T."/>
            <person name="Andres J."/>
            <person name="Pham M."/>
            <person name="Weisz D."/>
            <person name="Mascagni F."/>
            <person name="Usai G."/>
            <person name="Natali L."/>
            <person name="Bassil N."/>
            <person name="Fernandez G.E."/>
            <person name="Lomsadze A."/>
            <person name="Armour M."/>
            <person name="Olukolu B."/>
            <person name="Poorten T."/>
            <person name="Britton C."/>
            <person name="Davik J."/>
            <person name="Ashrafi H."/>
            <person name="Aiden E.L."/>
            <person name="Borodovsky M."/>
            <person name="Worthington M."/>
        </authorList>
    </citation>
    <scope>NUCLEOTIDE SEQUENCE [LARGE SCALE GENOMIC DNA]</scope>
    <source>
        <strain evidence="2">PI 553951</strain>
    </source>
</reference>
<name>A0AAW1WUJ8_RUBAR</name>
<keyword evidence="3" id="KW-1185">Reference proteome</keyword>
<dbReference type="Pfam" id="PF01803">
    <property type="entry name" value="LIM_bind"/>
    <property type="match status" value="1"/>
</dbReference>